<organism evidence="1">
    <name type="scientific">viral metagenome</name>
    <dbReference type="NCBI Taxonomy" id="1070528"/>
    <lineage>
        <taxon>unclassified sequences</taxon>
        <taxon>metagenomes</taxon>
        <taxon>organismal metagenomes</taxon>
    </lineage>
</organism>
<dbReference type="EMBL" id="MT144350">
    <property type="protein sequence ID" value="QJA52571.1"/>
    <property type="molecule type" value="Genomic_DNA"/>
</dbReference>
<protein>
    <submittedName>
        <fullName evidence="1">Uncharacterized protein</fullName>
    </submittedName>
</protein>
<dbReference type="EMBL" id="MT143004">
    <property type="protein sequence ID" value="QJA91669.1"/>
    <property type="molecule type" value="Genomic_DNA"/>
</dbReference>
<name>A0A6H1ZYS8_9ZZZZ</name>
<gene>
    <name evidence="2" type="ORF">MM415B03305_0008</name>
    <name evidence="1" type="ORF">TM448A02812_0008</name>
    <name evidence="3" type="ORF">TM448B03068_0010</name>
</gene>
<evidence type="ECO:0000313" key="2">
    <source>
        <dbReference type="EMBL" id="QJA91669.1"/>
    </source>
</evidence>
<sequence length="101" mass="11460">MSKIDEMLQTIEATGSQIPGVRLLVKYLYGERLSRGQAMAAKCADCMGYFSDGRVDCEIPECPMYPYMPYRAKKEKTKKGKVLSEEHKAKMKAGRLLKYAK</sequence>
<accession>A0A6H1ZYS8</accession>
<reference evidence="1" key="1">
    <citation type="submission" date="2020-03" db="EMBL/GenBank/DDBJ databases">
        <title>The deep terrestrial virosphere.</title>
        <authorList>
            <person name="Holmfeldt K."/>
            <person name="Nilsson E."/>
            <person name="Simone D."/>
            <person name="Lopez-Fernandez M."/>
            <person name="Wu X."/>
            <person name="de Brujin I."/>
            <person name="Lundin D."/>
            <person name="Andersson A."/>
            <person name="Bertilsson S."/>
            <person name="Dopson M."/>
        </authorList>
    </citation>
    <scope>NUCLEOTIDE SEQUENCE</scope>
    <source>
        <strain evidence="2">MM415B03305</strain>
        <strain evidence="1">TM448A02812</strain>
        <strain evidence="3">TM448B03068</strain>
    </source>
</reference>
<evidence type="ECO:0000313" key="1">
    <source>
        <dbReference type="EMBL" id="QJA52571.1"/>
    </source>
</evidence>
<evidence type="ECO:0000313" key="3">
    <source>
        <dbReference type="EMBL" id="QJI02280.1"/>
    </source>
</evidence>
<dbReference type="EMBL" id="MT144988">
    <property type="protein sequence ID" value="QJI02280.1"/>
    <property type="molecule type" value="Genomic_DNA"/>
</dbReference>
<proteinExistence type="predicted"/>
<dbReference type="AlphaFoldDB" id="A0A6H1ZYS8"/>